<gene>
    <name evidence="9" type="primary">LOC118427451</name>
</gene>
<dbReference type="RefSeq" id="XP_035693155.1">
    <property type="nucleotide sequence ID" value="XM_035837262.1"/>
</dbReference>
<protein>
    <recommendedName>
        <fullName evidence="2">N-acyl-aliphatic-L-amino acid amidohydrolase</fullName>
        <ecNumber evidence="2">3.5.1.14</ecNumber>
    </recommendedName>
</protein>
<keyword evidence="3" id="KW-0645">Protease</keyword>
<keyword evidence="7" id="KW-0472">Membrane</keyword>
<evidence type="ECO:0000256" key="4">
    <source>
        <dbReference type="ARBA" id="ARBA00022723"/>
    </source>
</evidence>
<keyword evidence="6" id="KW-0862">Zinc</keyword>
<dbReference type="PANTHER" id="PTHR45962:SF1">
    <property type="entry name" value="N-FATTY-ACYL-AMINO ACID SYNTHASE_HYDROLASE PM20D1"/>
    <property type="match status" value="1"/>
</dbReference>
<accession>A0A9J7N7X3</accession>
<feature type="transmembrane region" description="Helical" evidence="7">
    <location>
        <begin position="26"/>
        <end position="44"/>
    </location>
</feature>
<evidence type="ECO:0000313" key="8">
    <source>
        <dbReference type="Proteomes" id="UP000001554"/>
    </source>
</evidence>
<dbReference type="AlphaFoldDB" id="A0A9J7N7X3"/>
<dbReference type="GO" id="GO:0006508">
    <property type="term" value="P:proteolysis"/>
    <property type="evidence" value="ECO:0007669"/>
    <property type="project" value="UniProtKB-KW"/>
</dbReference>
<sequence length="479" mass="55030">MADLRQCLRTARNRFPSKMLFKHRRLISLMAVFVITAVGCFHFADYISVSFKAIRHTNLFLQTHKPIAIHRNPKGKNESIACVVENSLGDSCSGIGFASLVLQTIDDITTCLAQGFVPTVIWTDCDYCGPPGNGLNYWTWYFEGRNEGIVQQAKTRVCMGPSRIPEGHPSVYLTQTGAKGELVDFRFADMKSKVTEYFQPITAETRALVNHVISGYLKPAARVRNVVDSFYQSDMADSINIGVHVRLEAGHAEEMTLYHQTPPKLQDFVQVVQRLTDDITAKHVGKEIRIFLASDLDEVIEEFKSKFGGKRVLHIDALRGETMVITRFLEQRNSGQLMGDQVFSDILLMSKCDHFVHHESNVASVVYYFNPNLQSHYVSGDASVFRRLNAQPRFDSEELFRQAVAREMRNMALPDWQDWPLWDRFKFWVKTQKFLLFDQVNFGRQLKCFYKNIKWSTCRNEFLRSQFASNSDIQKLMSR</sequence>
<dbReference type="EC" id="3.5.1.14" evidence="2"/>
<dbReference type="GO" id="GO:0046872">
    <property type="term" value="F:metal ion binding"/>
    <property type="evidence" value="ECO:0007669"/>
    <property type="project" value="UniProtKB-KW"/>
</dbReference>
<keyword evidence="4" id="KW-0479">Metal-binding</keyword>
<dbReference type="GeneID" id="118427451"/>
<reference evidence="8" key="1">
    <citation type="journal article" date="2020" name="Nat. Ecol. Evol.">
        <title>Deeply conserved synteny resolves early events in vertebrate evolution.</title>
        <authorList>
            <person name="Simakov O."/>
            <person name="Marletaz F."/>
            <person name="Yue J.X."/>
            <person name="O'Connell B."/>
            <person name="Jenkins J."/>
            <person name="Brandt A."/>
            <person name="Calef R."/>
            <person name="Tung C.H."/>
            <person name="Huang T.K."/>
            <person name="Schmutz J."/>
            <person name="Satoh N."/>
            <person name="Yu J.K."/>
            <person name="Putnam N.H."/>
            <person name="Green R.E."/>
            <person name="Rokhsar D.S."/>
        </authorList>
    </citation>
    <scope>NUCLEOTIDE SEQUENCE [LARGE SCALE GENOMIC DNA]</scope>
    <source>
        <strain evidence="8">S238N-H82</strain>
    </source>
</reference>
<name>A0A9J7N7X3_BRAFL</name>
<keyword evidence="7" id="KW-1133">Transmembrane helix</keyword>
<evidence type="ECO:0000313" key="9">
    <source>
        <dbReference type="RefSeq" id="XP_035693155.1"/>
    </source>
</evidence>
<dbReference type="OrthoDB" id="5960164at2759"/>
<keyword evidence="8" id="KW-1185">Reference proteome</keyword>
<comment type="similarity">
    <text evidence="1">Belongs to the peptidase M20A family.</text>
</comment>
<evidence type="ECO:0000256" key="2">
    <source>
        <dbReference type="ARBA" id="ARBA00011913"/>
    </source>
</evidence>
<dbReference type="GO" id="GO:0008233">
    <property type="term" value="F:peptidase activity"/>
    <property type="evidence" value="ECO:0007669"/>
    <property type="project" value="UniProtKB-KW"/>
</dbReference>
<organism evidence="8 9">
    <name type="scientific">Branchiostoma floridae</name>
    <name type="common">Florida lancelet</name>
    <name type="synonym">Amphioxus</name>
    <dbReference type="NCBI Taxonomy" id="7739"/>
    <lineage>
        <taxon>Eukaryota</taxon>
        <taxon>Metazoa</taxon>
        <taxon>Chordata</taxon>
        <taxon>Cephalochordata</taxon>
        <taxon>Leptocardii</taxon>
        <taxon>Amphioxiformes</taxon>
        <taxon>Branchiostomatidae</taxon>
        <taxon>Branchiostoma</taxon>
    </lineage>
</organism>
<keyword evidence="5" id="KW-0378">Hydrolase</keyword>
<dbReference type="Proteomes" id="UP000001554">
    <property type="component" value="Chromosome 1"/>
</dbReference>
<evidence type="ECO:0000256" key="6">
    <source>
        <dbReference type="ARBA" id="ARBA00022833"/>
    </source>
</evidence>
<dbReference type="OMA" id="VVYYFNP"/>
<dbReference type="KEGG" id="bfo:118427451"/>
<dbReference type="InterPro" id="IPR047177">
    <property type="entry name" value="Pept_M20A"/>
</dbReference>
<dbReference type="Gene3D" id="3.40.50.11350">
    <property type="match status" value="1"/>
</dbReference>
<evidence type="ECO:0000256" key="3">
    <source>
        <dbReference type="ARBA" id="ARBA00022670"/>
    </source>
</evidence>
<reference evidence="9" key="2">
    <citation type="submission" date="2025-08" db="UniProtKB">
        <authorList>
            <consortium name="RefSeq"/>
        </authorList>
    </citation>
    <scope>IDENTIFICATION</scope>
    <source>
        <strain evidence="9">S238N-H82</strain>
        <tissue evidence="9">Testes</tissue>
    </source>
</reference>
<evidence type="ECO:0000256" key="1">
    <source>
        <dbReference type="ARBA" id="ARBA00006247"/>
    </source>
</evidence>
<evidence type="ECO:0000256" key="5">
    <source>
        <dbReference type="ARBA" id="ARBA00022801"/>
    </source>
</evidence>
<dbReference type="GO" id="GO:0004046">
    <property type="term" value="F:aminoacylase activity"/>
    <property type="evidence" value="ECO:0007669"/>
    <property type="project" value="UniProtKB-EC"/>
</dbReference>
<keyword evidence="7" id="KW-0812">Transmembrane</keyword>
<dbReference type="PANTHER" id="PTHR45962">
    <property type="entry name" value="N-FATTY-ACYL-AMINO ACID SYNTHASE/HYDROLASE PM20D1"/>
    <property type="match status" value="1"/>
</dbReference>
<proteinExistence type="inferred from homology"/>
<evidence type="ECO:0000256" key="7">
    <source>
        <dbReference type="SAM" id="Phobius"/>
    </source>
</evidence>